<feature type="binding site" evidence="17">
    <location>
        <position position="149"/>
    </location>
    <ligand>
        <name>NAD(+)</name>
        <dbReference type="ChEBI" id="CHEBI:57540"/>
    </ligand>
</feature>
<comment type="pathway">
    <text evidence="4 17">Metabolic intermediate biosynthesis; chorismate biosynthesis; chorismate from D-erythrose 4-phosphate and phosphoenolpyruvate: step 2/7.</text>
</comment>
<accession>A0ABW4LVM6</accession>
<evidence type="ECO:0000256" key="1">
    <source>
        <dbReference type="ARBA" id="ARBA00001393"/>
    </source>
</evidence>
<comment type="caution">
    <text evidence="20">The sequence shown here is derived from an EMBL/GenBank/DDBJ whole genome shotgun (WGS) entry which is preliminary data.</text>
</comment>
<keyword evidence="13 17" id="KW-0520">NAD</keyword>
<evidence type="ECO:0000256" key="5">
    <source>
        <dbReference type="ARBA" id="ARBA00005412"/>
    </source>
</evidence>
<evidence type="ECO:0000256" key="9">
    <source>
        <dbReference type="ARBA" id="ARBA00022605"/>
    </source>
</evidence>
<dbReference type="PANTHER" id="PTHR43622:SF7">
    <property type="entry name" value="3-DEHYDROQUINATE SYNTHASE, CHLOROPLASTIC"/>
    <property type="match status" value="1"/>
</dbReference>
<proteinExistence type="inferred from homology"/>
<reference evidence="21" key="1">
    <citation type="journal article" date="2019" name="Int. J. Syst. Evol. Microbiol.">
        <title>The Global Catalogue of Microorganisms (GCM) 10K type strain sequencing project: providing services to taxonomists for standard genome sequencing and annotation.</title>
        <authorList>
            <consortium name="The Broad Institute Genomics Platform"/>
            <consortium name="The Broad Institute Genome Sequencing Center for Infectious Disease"/>
            <person name="Wu L."/>
            <person name="Ma J."/>
        </authorList>
    </citation>
    <scope>NUCLEOTIDE SEQUENCE [LARGE SCALE GENOMIC DNA]</scope>
    <source>
        <strain evidence="21">CCUG 49339</strain>
    </source>
</reference>
<dbReference type="Proteomes" id="UP001597214">
    <property type="component" value="Unassembled WGS sequence"/>
</dbReference>
<comment type="catalytic activity">
    <reaction evidence="1 17">
        <text>7-phospho-2-dehydro-3-deoxy-D-arabino-heptonate = 3-dehydroquinate + phosphate</text>
        <dbReference type="Rhea" id="RHEA:21968"/>
        <dbReference type="ChEBI" id="CHEBI:32364"/>
        <dbReference type="ChEBI" id="CHEBI:43474"/>
        <dbReference type="ChEBI" id="CHEBI:58394"/>
        <dbReference type="EC" id="4.2.3.4"/>
    </reaction>
</comment>
<evidence type="ECO:0000256" key="14">
    <source>
        <dbReference type="ARBA" id="ARBA00023141"/>
    </source>
</evidence>
<dbReference type="GO" id="GO:0003856">
    <property type="term" value="F:3-dehydroquinate synthase activity"/>
    <property type="evidence" value="ECO:0007669"/>
    <property type="project" value="UniProtKB-EC"/>
</dbReference>
<evidence type="ECO:0000256" key="4">
    <source>
        <dbReference type="ARBA" id="ARBA00004661"/>
    </source>
</evidence>
<dbReference type="InterPro" id="IPR056179">
    <property type="entry name" value="DHQS_C"/>
</dbReference>
<protein>
    <recommendedName>
        <fullName evidence="7 17">3-dehydroquinate synthase</fullName>
        <shortName evidence="17">DHQS</shortName>
        <ecNumber evidence="6 17">4.2.3.4</ecNumber>
    </recommendedName>
</protein>
<dbReference type="SUPFAM" id="SSF56796">
    <property type="entry name" value="Dehydroquinate synthase-like"/>
    <property type="match status" value="1"/>
</dbReference>
<comment type="cofactor">
    <cofactor evidence="17">
        <name>Co(2+)</name>
        <dbReference type="ChEBI" id="CHEBI:48828"/>
    </cofactor>
    <cofactor evidence="17">
        <name>Zn(2+)</name>
        <dbReference type="ChEBI" id="CHEBI:29105"/>
    </cofactor>
    <text evidence="17">Binds 1 divalent metal cation per subunit. Can use either Co(2+) or Zn(2+).</text>
</comment>
<keyword evidence="8 17" id="KW-0963">Cytoplasm</keyword>
<evidence type="ECO:0000256" key="7">
    <source>
        <dbReference type="ARBA" id="ARBA00017684"/>
    </source>
</evidence>
<dbReference type="RefSeq" id="WP_377929752.1">
    <property type="nucleotide sequence ID" value="NZ_JBHUEM010000045.1"/>
</dbReference>
<evidence type="ECO:0000313" key="21">
    <source>
        <dbReference type="Proteomes" id="UP001597214"/>
    </source>
</evidence>
<feature type="binding site" evidence="17">
    <location>
        <position position="182"/>
    </location>
    <ligand>
        <name>Zn(2+)</name>
        <dbReference type="ChEBI" id="CHEBI:29105"/>
    </ligand>
</feature>
<feature type="domain" description="3-dehydroquinate synthase C-terminal" evidence="19">
    <location>
        <begin position="179"/>
        <end position="321"/>
    </location>
</feature>
<comment type="caution">
    <text evidence="17">Lacks conserved residue(s) required for the propagation of feature annotation.</text>
</comment>
<evidence type="ECO:0000256" key="6">
    <source>
        <dbReference type="ARBA" id="ARBA00013031"/>
    </source>
</evidence>
<keyword evidence="10 17" id="KW-0479">Metal-binding</keyword>
<comment type="function">
    <text evidence="17">Catalyzes the conversion of 3-deoxy-D-arabino-heptulosonate 7-phosphate (DAHP) to dehydroquinate (DHQ).</text>
</comment>
<dbReference type="InterPro" id="IPR030960">
    <property type="entry name" value="DHQS/DOIS_N"/>
</dbReference>
<keyword evidence="9 17" id="KW-0028">Amino-acid biosynthesis</keyword>
<gene>
    <name evidence="17 20" type="primary">aroB</name>
    <name evidence="20" type="ORF">ACFSCX_18675</name>
</gene>
<keyword evidence="16 17" id="KW-0170">Cobalt</keyword>
<feature type="domain" description="3-dehydroquinate synthase N-terminal" evidence="18">
    <location>
        <begin position="67"/>
        <end position="177"/>
    </location>
</feature>
<evidence type="ECO:0000256" key="16">
    <source>
        <dbReference type="ARBA" id="ARBA00023285"/>
    </source>
</evidence>
<keyword evidence="14 17" id="KW-0057">Aromatic amino acid biosynthesis</keyword>
<evidence type="ECO:0000256" key="8">
    <source>
        <dbReference type="ARBA" id="ARBA00022490"/>
    </source>
</evidence>
<dbReference type="EC" id="4.2.3.4" evidence="6 17"/>
<name>A0ABW4LVM6_9BACI</name>
<evidence type="ECO:0000256" key="13">
    <source>
        <dbReference type="ARBA" id="ARBA00023027"/>
    </source>
</evidence>
<dbReference type="PANTHER" id="PTHR43622">
    <property type="entry name" value="3-DEHYDROQUINATE SYNTHASE"/>
    <property type="match status" value="1"/>
</dbReference>
<evidence type="ECO:0000259" key="19">
    <source>
        <dbReference type="Pfam" id="PF24621"/>
    </source>
</evidence>
<keyword evidence="15 17" id="KW-0456">Lyase</keyword>
<dbReference type="NCBIfam" id="TIGR01357">
    <property type="entry name" value="aroB"/>
    <property type="match status" value="1"/>
</dbReference>
<evidence type="ECO:0000256" key="3">
    <source>
        <dbReference type="ARBA" id="ARBA00004496"/>
    </source>
</evidence>
<feature type="binding site" evidence="17">
    <location>
        <begin position="104"/>
        <end position="108"/>
    </location>
    <ligand>
        <name>NAD(+)</name>
        <dbReference type="ChEBI" id="CHEBI:57540"/>
    </ligand>
</feature>
<dbReference type="HAMAP" id="MF_00110">
    <property type="entry name" value="DHQ_synthase"/>
    <property type="match status" value="1"/>
</dbReference>
<evidence type="ECO:0000259" key="18">
    <source>
        <dbReference type="Pfam" id="PF01761"/>
    </source>
</evidence>
<keyword evidence="21" id="KW-1185">Reference proteome</keyword>
<evidence type="ECO:0000256" key="11">
    <source>
        <dbReference type="ARBA" id="ARBA00022741"/>
    </source>
</evidence>
<dbReference type="PIRSF" id="PIRSF001455">
    <property type="entry name" value="DHQ_synth"/>
    <property type="match status" value="1"/>
</dbReference>
<evidence type="ECO:0000256" key="2">
    <source>
        <dbReference type="ARBA" id="ARBA00001911"/>
    </source>
</evidence>
<keyword evidence="12 17" id="KW-0862">Zinc</keyword>
<keyword evidence="11 17" id="KW-0547">Nucleotide-binding</keyword>
<evidence type="ECO:0000256" key="12">
    <source>
        <dbReference type="ARBA" id="ARBA00022833"/>
    </source>
</evidence>
<dbReference type="InterPro" id="IPR030963">
    <property type="entry name" value="DHQ_synth_fam"/>
</dbReference>
<dbReference type="InterPro" id="IPR050071">
    <property type="entry name" value="Dehydroquinate_synthase"/>
</dbReference>
<dbReference type="CDD" id="cd08195">
    <property type="entry name" value="DHQS"/>
    <property type="match status" value="1"/>
</dbReference>
<organism evidence="20 21">
    <name type="scientific">Bacillus salitolerans</name>
    <dbReference type="NCBI Taxonomy" id="1437434"/>
    <lineage>
        <taxon>Bacteria</taxon>
        <taxon>Bacillati</taxon>
        <taxon>Bacillota</taxon>
        <taxon>Bacilli</taxon>
        <taxon>Bacillales</taxon>
        <taxon>Bacillaceae</taxon>
        <taxon>Bacillus</taxon>
    </lineage>
</organism>
<dbReference type="Gene3D" id="3.40.50.1970">
    <property type="match status" value="1"/>
</dbReference>
<dbReference type="Pfam" id="PF01761">
    <property type="entry name" value="DHQ_synthase"/>
    <property type="match status" value="1"/>
</dbReference>
<comment type="similarity">
    <text evidence="5 17">Belongs to the sugar phosphate cyclases superfamily. Dehydroquinate synthase family.</text>
</comment>
<feature type="binding site" evidence="17">
    <location>
        <position position="140"/>
    </location>
    <ligand>
        <name>NAD(+)</name>
        <dbReference type="ChEBI" id="CHEBI:57540"/>
    </ligand>
</feature>
<feature type="binding site" evidence="17">
    <location>
        <begin position="70"/>
        <end position="75"/>
    </location>
    <ligand>
        <name>NAD(+)</name>
        <dbReference type="ChEBI" id="CHEBI:57540"/>
    </ligand>
</feature>
<comment type="subcellular location">
    <subcellularLocation>
        <location evidence="3 17">Cytoplasm</location>
    </subcellularLocation>
</comment>
<evidence type="ECO:0000256" key="15">
    <source>
        <dbReference type="ARBA" id="ARBA00023239"/>
    </source>
</evidence>
<feature type="binding site" evidence="17">
    <location>
        <position position="245"/>
    </location>
    <ligand>
        <name>Zn(2+)</name>
        <dbReference type="ChEBI" id="CHEBI:29105"/>
    </ligand>
</feature>
<dbReference type="InterPro" id="IPR016037">
    <property type="entry name" value="DHQ_synth_AroB"/>
</dbReference>
<dbReference type="Pfam" id="PF24621">
    <property type="entry name" value="DHQS_C"/>
    <property type="match status" value="1"/>
</dbReference>
<feature type="binding site" evidence="17">
    <location>
        <position position="262"/>
    </location>
    <ligand>
        <name>Zn(2+)</name>
        <dbReference type="ChEBI" id="CHEBI:29105"/>
    </ligand>
</feature>
<evidence type="ECO:0000313" key="20">
    <source>
        <dbReference type="EMBL" id="MFD1738551.1"/>
    </source>
</evidence>
<comment type="cofactor">
    <cofactor evidence="2 17">
        <name>NAD(+)</name>
        <dbReference type="ChEBI" id="CHEBI:57540"/>
    </cofactor>
</comment>
<dbReference type="Gene3D" id="1.20.1090.10">
    <property type="entry name" value="Dehydroquinate synthase-like - alpha domain"/>
    <property type="match status" value="1"/>
</dbReference>
<dbReference type="EMBL" id="JBHUEM010000045">
    <property type="protein sequence ID" value="MFD1738551.1"/>
    <property type="molecule type" value="Genomic_DNA"/>
</dbReference>
<feature type="binding site" evidence="17">
    <location>
        <begin position="128"/>
        <end position="129"/>
    </location>
    <ligand>
        <name>NAD(+)</name>
        <dbReference type="ChEBI" id="CHEBI:57540"/>
    </ligand>
</feature>
<sequence length="357" mass="39623">MKQLLLQTKTKDYPLFVGYRILSESLQILENIMPSSIFLITDENVASLYLQDIKKKLEKYAPVYTKVLKSGETSKSFETYYDCQTYALEKGLDRHSLIVAFGGGVIGDLAGFVAATYMRGIRFIQVPTTLLAHDSAVGGKVAINHPVGKNTIGAFYQPDAVIYDLFYLNSLPEKEWRAGFAELIKHSLIAENSFYDWLKESAPQLQNLRGQVLETGLLKGIKVKAAIVRIDEKEAGIRAHLNFGHTLAHAIEAELGYGTISHGDAVAIGMIFAMKVSEKVLAVTLPTSELEEWFKGLGYPTLPSNISYSALVERMKKDKKSVNGMIRMVLMKKVGVVVVEEVQEDLLLEILHKYGGA</sequence>
<evidence type="ECO:0000256" key="17">
    <source>
        <dbReference type="HAMAP-Rule" id="MF_00110"/>
    </source>
</evidence>
<evidence type="ECO:0000256" key="10">
    <source>
        <dbReference type="ARBA" id="ARBA00022723"/>
    </source>
</evidence>